<keyword evidence="2" id="KW-0472">Membrane</keyword>
<protein>
    <recommendedName>
        <fullName evidence="5">Glycoside hydrolase family 15</fullName>
    </recommendedName>
</protein>
<keyword evidence="4" id="KW-1185">Reference proteome</keyword>
<gene>
    <name evidence="3" type="ORF">IOE58_05355</name>
</gene>
<dbReference type="PANTHER" id="PTHR31616">
    <property type="entry name" value="TREHALASE"/>
    <property type="match status" value="1"/>
</dbReference>
<dbReference type="PANTHER" id="PTHR31616:SF13">
    <property type="entry name" value="GLUCAN 1,4-ALPHA-GLUCOSIDASE"/>
    <property type="match status" value="1"/>
</dbReference>
<keyword evidence="2" id="KW-1133">Transmembrane helix</keyword>
<name>A0ABR9VZN1_9MICO</name>
<feature type="transmembrane region" description="Helical" evidence="2">
    <location>
        <begin position="48"/>
        <end position="69"/>
    </location>
</feature>
<dbReference type="SUPFAM" id="SSF48208">
    <property type="entry name" value="Six-hairpin glycosidases"/>
    <property type="match status" value="1"/>
</dbReference>
<comment type="caution">
    <text evidence="3">The sequence shown here is derived from an EMBL/GenBank/DDBJ whole genome shotgun (WGS) entry which is preliminary data.</text>
</comment>
<dbReference type="RefSeq" id="WP_193865392.1">
    <property type="nucleotide sequence ID" value="NZ_JADEYR010000004.1"/>
</dbReference>
<proteinExistence type="predicted"/>
<evidence type="ECO:0008006" key="5">
    <source>
        <dbReference type="Google" id="ProtNLM"/>
    </source>
</evidence>
<keyword evidence="2" id="KW-0812">Transmembrane</keyword>
<dbReference type="InterPro" id="IPR012341">
    <property type="entry name" value="6hp_glycosidase-like_sf"/>
</dbReference>
<evidence type="ECO:0000313" key="3">
    <source>
        <dbReference type="EMBL" id="MBE9403634.1"/>
    </source>
</evidence>
<evidence type="ECO:0000256" key="2">
    <source>
        <dbReference type="SAM" id="Phobius"/>
    </source>
</evidence>
<sequence length="489" mass="51015">MGAGTDSRIAPATEDALSPDALRHGPLGRSSAPANGGAGRTLPDRRRLLRGAGLLGAMGVLGTGGVAAVSRPGTDSRTVISLWSQTVAFDGAGERVLVGARGSAAAPGAGAMPGTPVARGASGMPVSALQPGTRLVRGLGATHPIVLASDAFTKAARPWLTAVPEDLRDLARSALQDLWVLSEGMPAPVAAWSPSWRYVWPRDAAFCAVALARVGHAERAAQILLHLQSLQARDGWFEARYEPSTGARPDSRPRQLDGTGLLLWAVEEVLEAVGPRDRVDLAGSLSDLVDRSTSLLVELTEAGTALPPATPDYWEVREKHVTLWTMAATLRGLRAAAALTAESPVSRAAESFEALLHGSFGAAGYQRYRTGGGEDSALALFDASGMPGVVPARQLRSLRSRLSRPGGGIAPGESWRQDGVSWTPSTSLLGLALARAGDHADAHEVLRWLAGHRTQVGSLPEKVLFDGRPAEVAPLAWTAANVLLAIDAL</sequence>
<accession>A0ABR9VZN1</accession>
<dbReference type="Proteomes" id="UP000644727">
    <property type="component" value="Unassembled WGS sequence"/>
</dbReference>
<dbReference type="EMBL" id="JADEYR010000004">
    <property type="protein sequence ID" value="MBE9403634.1"/>
    <property type="molecule type" value="Genomic_DNA"/>
</dbReference>
<evidence type="ECO:0000313" key="4">
    <source>
        <dbReference type="Proteomes" id="UP000644727"/>
    </source>
</evidence>
<feature type="region of interest" description="Disordered" evidence="1">
    <location>
        <begin position="1"/>
        <end position="43"/>
    </location>
</feature>
<organism evidence="3 4">
    <name type="scientific">Brachybacterium epidermidis</name>
    <dbReference type="NCBI Taxonomy" id="2781983"/>
    <lineage>
        <taxon>Bacteria</taxon>
        <taxon>Bacillati</taxon>
        <taxon>Actinomycetota</taxon>
        <taxon>Actinomycetes</taxon>
        <taxon>Micrococcales</taxon>
        <taxon>Dermabacteraceae</taxon>
        <taxon>Brachybacterium</taxon>
    </lineage>
</organism>
<reference evidence="3 4" key="1">
    <citation type="submission" date="2020-10" db="EMBL/GenBank/DDBJ databases">
        <title>Draft genome and description of Brachybacterium epidermidis sp nov.</title>
        <authorList>
            <person name="Boxberger M."/>
            <person name="La Scola B."/>
        </authorList>
    </citation>
    <scope>NUCLEOTIDE SEQUENCE [LARGE SCALE GENOMIC DNA]</scope>
    <source>
        <strain evidence="3 4">Marseille-Q2903</strain>
    </source>
</reference>
<dbReference type="Gene3D" id="1.50.10.10">
    <property type="match status" value="2"/>
</dbReference>
<evidence type="ECO:0000256" key="1">
    <source>
        <dbReference type="SAM" id="MobiDB-lite"/>
    </source>
</evidence>
<dbReference type="InterPro" id="IPR008928">
    <property type="entry name" value="6-hairpin_glycosidase_sf"/>
</dbReference>